<evidence type="ECO:0000256" key="2">
    <source>
        <dbReference type="ARBA" id="ARBA00022679"/>
    </source>
</evidence>
<dbReference type="EMBL" id="CAEMXZ010000078">
    <property type="protein sequence ID" value="CAB4323860.1"/>
    <property type="molecule type" value="Genomic_DNA"/>
</dbReference>
<name>A0A6J7KWQ2_9ZZZZ</name>
<dbReference type="GO" id="GO:0005524">
    <property type="term" value="F:ATP binding"/>
    <property type="evidence" value="ECO:0007669"/>
    <property type="project" value="UniProtKB-KW"/>
</dbReference>
<dbReference type="PANTHER" id="PTHR43851:SF3">
    <property type="entry name" value="COENZYME Q8"/>
    <property type="match status" value="1"/>
</dbReference>
<dbReference type="EMBL" id="CAFBNC010000222">
    <property type="protein sequence ID" value="CAB4960366.1"/>
    <property type="molecule type" value="Genomic_DNA"/>
</dbReference>
<reference evidence="7" key="1">
    <citation type="submission" date="2020-05" db="EMBL/GenBank/DDBJ databases">
        <authorList>
            <person name="Chiriac C."/>
            <person name="Salcher M."/>
            <person name="Ghai R."/>
            <person name="Kavagutti S V."/>
        </authorList>
    </citation>
    <scope>NUCLEOTIDE SEQUENCE</scope>
</reference>
<dbReference type="PANTHER" id="PTHR43851">
    <property type="match status" value="1"/>
</dbReference>
<evidence type="ECO:0000256" key="1">
    <source>
        <dbReference type="ARBA" id="ARBA00009670"/>
    </source>
</evidence>
<keyword evidence="4" id="KW-0067">ATP-binding</keyword>
<gene>
    <name evidence="6" type="ORF">UFOPK1392_01622</name>
    <name evidence="7" type="ORF">UFOPK3733_02414</name>
</gene>
<dbReference type="InterPro" id="IPR011009">
    <property type="entry name" value="Kinase-like_dom_sf"/>
</dbReference>
<evidence type="ECO:0000313" key="7">
    <source>
        <dbReference type="EMBL" id="CAB4960366.1"/>
    </source>
</evidence>
<keyword evidence="3" id="KW-0547">Nucleotide-binding</keyword>
<organism evidence="7">
    <name type="scientific">freshwater metagenome</name>
    <dbReference type="NCBI Taxonomy" id="449393"/>
    <lineage>
        <taxon>unclassified sequences</taxon>
        <taxon>metagenomes</taxon>
        <taxon>ecological metagenomes</taxon>
    </lineage>
</organism>
<dbReference type="InterPro" id="IPR051409">
    <property type="entry name" value="Atypical_kinase_ADCK"/>
</dbReference>
<dbReference type="CDD" id="cd13970">
    <property type="entry name" value="ABC1_ADCK3"/>
    <property type="match status" value="1"/>
</dbReference>
<evidence type="ECO:0000256" key="3">
    <source>
        <dbReference type="ARBA" id="ARBA00022741"/>
    </source>
</evidence>
<evidence type="ECO:0000313" key="6">
    <source>
        <dbReference type="EMBL" id="CAB4323860.1"/>
    </source>
</evidence>
<evidence type="ECO:0000259" key="5">
    <source>
        <dbReference type="Pfam" id="PF03109"/>
    </source>
</evidence>
<protein>
    <submittedName>
        <fullName evidence="7">Unannotated protein</fullName>
    </submittedName>
</protein>
<accession>A0A6J7KWQ2</accession>
<dbReference type="Pfam" id="PF03109">
    <property type="entry name" value="ABC1"/>
    <property type="match status" value="1"/>
</dbReference>
<feature type="domain" description="ABC1 atypical kinase-like" evidence="5">
    <location>
        <begin position="124"/>
        <end position="354"/>
    </location>
</feature>
<dbReference type="InterPro" id="IPR004147">
    <property type="entry name" value="ABC1_dom"/>
</dbReference>
<keyword evidence="2" id="KW-0808">Transferase</keyword>
<comment type="similarity">
    <text evidence="1">Belongs to the protein kinase superfamily. ADCK protein kinase family.</text>
</comment>
<dbReference type="GO" id="GO:0016740">
    <property type="term" value="F:transferase activity"/>
    <property type="evidence" value="ECO:0007669"/>
    <property type="project" value="UniProtKB-KW"/>
</dbReference>
<dbReference type="SUPFAM" id="SSF56112">
    <property type="entry name" value="Protein kinase-like (PK-like)"/>
    <property type="match status" value="1"/>
</dbReference>
<proteinExistence type="inferred from homology"/>
<dbReference type="InterPro" id="IPR034646">
    <property type="entry name" value="ADCK3_dom"/>
</dbReference>
<dbReference type="AlphaFoldDB" id="A0A6J7KWQ2"/>
<sequence>MTRTRALRLLTASACLALAAAAIRRFRRGGGDDGPVRHGRRASRNARLAVLGVRTGGSYAAHRARRVFADAGERRQLDTEFEMRTAEQIAETLGHMKGALMKVGQMASYLDQGLPEHVRTVLAQLQQNAPPMSAQLAAGVVEAELGAPPERIFAEWDPVPIASASIGQVHRAMTHDGQAVAVKVQYPGIAEAIAADLDNAGLLFAGLGQLFPGLEHRTIVAELRERLIEELDYEQEARNQDLFRNCYLGHPYIHVPEVFHELSSAKVLTTELADGVHWNEVLTWSQEEKNLAAETLYRFAFGSLFGLAAFNGDPHPGNYLFRPNGHVTFLDFGLVKRFTANELEDFGEMIKHIVIDPVPAKFRATVERLGLLPPGLDVTDDEVFEYLRHFYDFVEEDGIYTITPEFGSETVRRIFDTSGPFATIQKSANVPPSFVIIQRINLGLYAMFGELMATGNWRRLAEEIWPFVAGPPSTPMGLEIEQWRRLRPVPSDGAKLSG</sequence>
<evidence type="ECO:0000256" key="4">
    <source>
        <dbReference type="ARBA" id="ARBA00022840"/>
    </source>
</evidence>